<proteinExistence type="inferred from homology"/>
<evidence type="ECO:0000256" key="7">
    <source>
        <dbReference type="SAM" id="Phobius"/>
    </source>
</evidence>
<comment type="caution">
    <text evidence="10">The sequence shown here is derived from an EMBL/GenBank/DDBJ whole genome shotgun (WGS) entry which is preliminary data.</text>
</comment>
<feature type="domain" description="MacB-like periplasmic core" evidence="9">
    <location>
        <begin position="118"/>
        <end position="227"/>
    </location>
</feature>
<comment type="similarity">
    <text evidence="6">Belongs to the ABC-4 integral membrane protein family.</text>
</comment>
<accession>A4CAH9</accession>
<keyword evidence="11" id="KW-1185">Reference proteome</keyword>
<feature type="transmembrane region" description="Helical" evidence="7">
    <location>
        <begin position="755"/>
        <end position="779"/>
    </location>
</feature>
<keyword evidence="4 7" id="KW-1133">Transmembrane helix</keyword>
<evidence type="ECO:0008006" key="12">
    <source>
        <dbReference type="Google" id="ProtNLM"/>
    </source>
</evidence>
<reference evidence="10 11" key="1">
    <citation type="submission" date="2006-02" db="EMBL/GenBank/DDBJ databases">
        <authorList>
            <person name="Moran M.A."/>
            <person name="Kjelleberg S."/>
            <person name="Egan S."/>
            <person name="Saunders N."/>
            <person name="Thomas T."/>
            <person name="Ferriera S."/>
            <person name="Johnson J."/>
            <person name="Kravitz S."/>
            <person name="Halpern A."/>
            <person name="Remington K."/>
            <person name="Beeson K."/>
            <person name="Tran B."/>
            <person name="Rogers Y.-H."/>
            <person name="Friedman R."/>
            <person name="Venter J.C."/>
        </authorList>
    </citation>
    <scope>NUCLEOTIDE SEQUENCE [LARGE SCALE GENOMIC DNA]</scope>
    <source>
        <strain evidence="10 11">D2</strain>
    </source>
</reference>
<dbReference type="PANTHER" id="PTHR30572:SF4">
    <property type="entry name" value="ABC TRANSPORTER PERMEASE YTRF"/>
    <property type="match status" value="1"/>
</dbReference>
<dbReference type="HOGENOM" id="CLU_009433_0_0_6"/>
<feature type="transmembrane region" description="Helical" evidence="7">
    <location>
        <begin position="698"/>
        <end position="720"/>
    </location>
</feature>
<dbReference type="Pfam" id="PF12704">
    <property type="entry name" value="MacB_PCD"/>
    <property type="match status" value="2"/>
</dbReference>
<dbReference type="EMBL" id="AAOH01000004">
    <property type="protein sequence ID" value="EAR28387.1"/>
    <property type="molecule type" value="Genomic_DNA"/>
</dbReference>
<comment type="subcellular location">
    <subcellularLocation>
        <location evidence="1">Cell membrane</location>
        <topology evidence="1">Multi-pass membrane protein</topology>
    </subcellularLocation>
</comment>
<evidence type="ECO:0000256" key="1">
    <source>
        <dbReference type="ARBA" id="ARBA00004651"/>
    </source>
</evidence>
<dbReference type="InterPro" id="IPR025857">
    <property type="entry name" value="MacB_PCD"/>
</dbReference>
<evidence type="ECO:0000259" key="8">
    <source>
        <dbReference type="Pfam" id="PF02687"/>
    </source>
</evidence>
<dbReference type="eggNOG" id="COG0577">
    <property type="taxonomic scope" value="Bacteria"/>
</dbReference>
<protein>
    <recommendedName>
        <fullName evidence="12">Permease</fullName>
    </recommendedName>
</protein>
<dbReference type="Pfam" id="PF02687">
    <property type="entry name" value="FtsX"/>
    <property type="match status" value="1"/>
</dbReference>
<dbReference type="Proteomes" id="UP000006201">
    <property type="component" value="Unassembled WGS sequence"/>
</dbReference>
<evidence type="ECO:0000256" key="6">
    <source>
        <dbReference type="ARBA" id="ARBA00038076"/>
    </source>
</evidence>
<evidence type="ECO:0000259" key="9">
    <source>
        <dbReference type="Pfam" id="PF12704"/>
    </source>
</evidence>
<dbReference type="PANTHER" id="PTHR30572">
    <property type="entry name" value="MEMBRANE COMPONENT OF TRANSPORTER-RELATED"/>
    <property type="match status" value="1"/>
</dbReference>
<evidence type="ECO:0000256" key="5">
    <source>
        <dbReference type="ARBA" id="ARBA00023136"/>
    </source>
</evidence>
<organism evidence="10 11">
    <name type="scientific">Pseudoalteromonas tunicata D2</name>
    <dbReference type="NCBI Taxonomy" id="87626"/>
    <lineage>
        <taxon>Bacteria</taxon>
        <taxon>Pseudomonadati</taxon>
        <taxon>Pseudomonadota</taxon>
        <taxon>Gammaproteobacteria</taxon>
        <taxon>Alteromonadales</taxon>
        <taxon>Pseudoalteromonadaceae</taxon>
        <taxon>Pseudoalteromonas</taxon>
    </lineage>
</organism>
<dbReference type="AlphaFoldDB" id="A4CAH9"/>
<gene>
    <name evidence="10" type="ORF">PTD2_21267</name>
</gene>
<evidence type="ECO:0000256" key="3">
    <source>
        <dbReference type="ARBA" id="ARBA00022692"/>
    </source>
</evidence>
<keyword evidence="2" id="KW-1003">Cell membrane</keyword>
<keyword evidence="5 7" id="KW-0472">Membrane</keyword>
<dbReference type="RefSeq" id="WP_009840215.1">
    <property type="nucleotide sequence ID" value="NZ_CH959301.1"/>
</dbReference>
<dbReference type="InterPro" id="IPR003838">
    <property type="entry name" value="ABC3_permease_C"/>
</dbReference>
<feature type="transmembrane region" description="Helical" evidence="7">
    <location>
        <begin position="305"/>
        <end position="324"/>
    </location>
</feature>
<feature type="transmembrane region" description="Helical" evidence="7">
    <location>
        <begin position="20"/>
        <end position="45"/>
    </location>
</feature>
<sequence>MNYTLKVALMNIAKAPMYAMTVMSSLAITLGALGALMSISWVLFFKPLDYDLKSMLFVTEHQIFNQVQALISTQFSLPAANAWYELNTEQQNSPNVNGKTESSAFSPLKQQVILSYYIADVISSLANTPRVNSVYVSPNWVSTFDVPLVLGRDFSSVTHINDSLPEALISYEFWHTELSQTPDIIGQSIELRGVSYTIVGVVAENFVEPELFQTGRKTAVFLPWRFNWSIQMNWGQWTTPDEAIKVVSKIDVAHPQAAQMQFSFSAALNEIFKQGIANQNNYQDWHTKIKQTPLKETMFGPSQRFAMFVMIAALALFLIALVNVSNLVMAYNGAKHRTFAIHLSLGAQPSAIKQMLLIELSILLFLAFIFAGLIAYLGVYLFANYAGQWLAGMTQLRLTAQVVVILLLVLVSIALWFVYISARSIDFKHIIFSLKSSGKGVSQGINSVLRTSLVTSQIALCATIICLNISHFEQAAKLVFAKSNLPVEGLYQLRLSPKNPSGLGRMENIAQMQQLKLALLEQPTISDVSVSLSPLAWFGQFSITDVANTPYLPETKFIDEDYFRLLGQKLLRGDNFTQNQLVQRDKKVIVNETFAKMLAKNGEVLGQTITLFEQSYRIMGVVEDLVLPNQTRSIARLYAPDNGTRNNIMLKFKQKQQAMSRNELATLIGQLGSQYQLFSYQSLEKDKTQLLFLSNMTFYLTLILIIFTLFIGAAGLYAMVSFTVHERALEWGTRMALGAKGRDILRLLLGENSKALLLGFTFASVFLMLIISNTELLIVNISFGYSWLLTLTLILMVQVWACYAPLRRFITRPAMYSLRGLK</sequence>
<keyword evidence="3 7" id="KW-0812">Transmembrane</keyword>
<dbReference type="GO" id="GO:0022857">
    <property type="term" value="F:transmembrane transporter activity"/>
    <property type="evidence" value="ECO:0007669"/>
    <property type="project" value="TreeGrafter"/>
</dbReference>
<evidence type="ECO:0000313" key="11">
    <source>
        <dbReference type="Proteomes" id="UP000006201"/>
    </source>
</evidence>
<feature type="domain" description="ABC3 transporter permease C-terminal" evidence="8">
    <location>
        <begin position="703"/>
        <end position="812"/>
    </location>
</feature>
<dbReference type="OrthoDB" id="6277728at2"/>
<dbReference type="InterPro" id="IPR050250">
    <property type="entry name" value="Macrolide_Exporter_MacB"/>
</dbReference>
<evidence type="ECO:0000256" key="2">
    <source>
        <dbReference type="ARBA" id="ARBA00022475"/>
    </source>
</evidence>
<dbReference type="STRING" id="87626.PTD2_21267"/>
<dbReference type="GO" id="GO:0005886">
    <property type="term" value="C:plasma membrane"/>
    <property type="evidence" value="ECO:0007669"/>
    <property type="project" value="UniProtKB-SubCell"/>
</dbReference>
<feature type="domain" description="MacB-like periplasmic core" evidence="9">
    <location>
        <begin position="512"/>
        <end position="654"/>
    </location>
</feature>
<feature type="transmembrane region" description="Helical" evidence="7">
    <location>
        <begin position="398"/>
        <end position="419"/>
    </location>
</feature>
<evidence type="ECO:0000256" key="4">
    <source>
        <dbReference type="ARBA" id="ARBA00022989"/>
    </source>
</evidence>
<evidence type="ECO:0000313" key="10">
    <source>
        <dbReference type="EMBL" id="EAR28387.1"/>
    </source>
</evidence>
<feature type="transmembrane region" description="Helical" evidence="7">
    <location>
        <begin position="362"/>
        <end position="386"/>
    </location>
</feature>
<name>A4CAH9_9GAMM</name>
<feature type="transmembrane region" description="Helical" evidence="7">
    <location>
        <begin position="785"/>
        <end position="806"/>
    </location>
</feature>